<organism evidence="11">
    <name type="scientific">Paramoeba aestuarina</name>
    <dbReference type="NCBI Taxonomy" id="180227"/>
    <lineage>
        <taxon>Eukaryota</taxon>
        <taxon>Amoebozoa</taxon>
        <taxon>Discosea</taxon>
        <taxon>Flabellinia</taxon>
        <taxon>Dactylopodida</taxon>
        <taxon>Paramoebidae</taxon>
        <taxon>Paramoeba</taxon>
    </lineage>
</organism>
<evidence type="ECO:0000256" key="2">
    <source>
        <dbReference type="ARBA" id="ARBA00013081"/>
    </source>
</evidence>
<evidence type="ECO:0000259" key="10">
    <source>
        <dbReference type="PROSITE" id="PS50969"/>
    </source>
</evidence>
<comment type="cofactor">
    <cofactor evidence="1">
        <name>Mg(2+)</name>
        <dbReference type="ChEBI" id="CHEBI:18420"/>
    </cofactor>
</comment>
<dbReference type="EC" id="3.1.3.16" evidence="2"/>
<evidence type="ECO:0000256" key="1">
    <source>
        <dbReference type="ARBA" id="ARBA00001946"/>
    </source>
</evidence>
<name>A0A7S4PB17_9EUKA</name>
<keyword evidence="5" id="KW-0460">Magnesium</keyword>
<accession>A0A7S4PB17</accession>
<dbReference type="InterPro" id="IPR023214">
    <property type="entry name" value="HAD_sf"/>
</dbReference>
<dbReference type="PROSITE" id="PS50969">
    <property type="entry name" value="FCP1"/>
    <property type="match status" value="1"/>
</dbReference>
<dbReference type="CDD" id="cd07521">
    <property type="entry name" value="HAD_FCP1-like"/>
    <property type="match status" value="1"/>
</dbReference>
<dbReference type="GO" id="GO:0004722">
    <property type="term" value="F:protein serine/threonine phosphatase activity"/>
    <property type="evidence" value="ECO:0007669"/>
    <property type="project" value="UniProtKB-EC"/>
</dbReference>
<evidence type="ECO:0000256" key="3">
    <source>
        <dbReference type="ARBA" id="ARBA00022723"/>
    </source>
</evidence>
<gene>
    <name evidence="11" type="ORF">NAES01612_LOCUS21347</name>
</gene>
<comment type="catalytic activity">
    <reaction evidence="8">
        <text>O-phospho-L-threonyl-[protein] + H2O = L-threonyl-[protein] + phosphate</text>
        <dbReference type="Rhea" id="RHEA:47004"/>
        <dbReference type="Rhea" id="RHEA-COMP:11060"/>
        <dbReference type="Rhea" id="RHEA-COMP:11605"/>
        <dbReference type="ChEBI" id="CHEBI:15377"/>
        <dbReference type="ChEBI" id="CHEBI:30013"/>
        <dbReference type="ChEBI" id="CHEBI:43474"/>
        <dbReference type="ChEBI" id="CHEBI:61977"/>
        <dbReference type="EC" id="3.1.3.16"/>
    </reaction>
</comment>
<dbReference type="GO" id="GO:0046872">
    <property type="term" value="F:metal ion binding"/>
    <property type="evidence" value="ECO:0007669"/>
    <property type="project" value="UniProtKB-KW"/>
</dbReference>
<keyword evidence="3" id="KW-0479">Metal-binding</keyword>
<dbReference type="InterPro" id="IPR050365">
    <property type="entry name" value="TIM50"/>
</dbReference>
<dbReference type="AlphaFoldDB" id="A0A7S4PB17"/>
<dbReference type="InterPro" id="IPR004274">
    <property type="entry name" value="FCP1_dom"/>
</dbReference>
<dbReference type="InterPro" id="IPR011948">
    <property type="entry name" value="Dullard_phosphatase"/>
</dbReference>
<proteinExistence type="predicted"/>
<sequence length="245" mass="27665">MANSVITSVDRDGNQAVAPGGQRKKRGFFASICCCFGKEDEDNDREMAIVGQNGSPYGETLLPPMLPEDRGKQCLVLDLDETLVHSSFKPIANADFIIPVEIEDQVHQVYVLKRPGVDHFMKVCGKLFEIVVFTASLSKYADPVLDLLDKHRVVRYRLFRDACSQYKGSYVKDLGRLGRDLKKTIIIDNAPASFLWHPQNAIPIISWFDDDSDTELIDLVPFLQDITKVEDVREVLDTSSTNHYR</sequence>
<evidence type="ECO:0000256" key="8">
    <source>
        <dbReference type="ARBA" id="ARBA00048336"/>
    </source>
</evidence>
<dbReference type="InterPro" id="IPR036412">
    <property type="entry name" value="HAD-like_sf"/>
</dbReference>
<dbReference type="FunFam" id="3.40.50.1000:FF:000192">
    <property type="entry name" value="CTD small phosphatase-like protein"/>
    <property type="match status" value="1"/>
</dbReference>
<feature type="domain" description="FCP1 homology" evidence="10">
    <location>
        <begin position="68"/>
        <end position="226"/>
    </location>
</feature>
<evidence type="ECO:0000256" key="9">
    <source>
        <dbReference type="SAM" id="MobiDB-lite"/>
    </source>
</evidence>
<evidence type="ECO:0000313" key="11">
    <source>
        <dbReference type="EMBL" id="CAE2329072.1"/>
    </source>
</evidence>
<evidence type="ECO:0000256" key="7">
    <source>
        <dbReference type="ARBA" id="ARBA00047761"/>
    </source>
</evidence>
<comment type="catalytic activity">
    <reaction evidence="7">
        <text>O-phospho-L-seryl-[protein] + H2O = L-seryl-[protein] + phosphate</text>
        <dbReference type="Rhea" id="RHEA:20629"/>
        <dbReference type="Rhea" id="RHEA-COMP:9863"/>
        <dbReference type="Rhea" id="RHEA-COMP:11604"/>
        <dbReference type="ChEBI" id="CHEBI:15377"/>
        <dbReference type="ChEBI" id="CHEBI:29999"/>
        <dbReference type="ChEBI" id="CHEBI:43474"/>
        <dbReference type="ChEBI" id="CHEBI:83421"/>
        <dbReference type="EC" id="3.1.3.16"/>
    </reaction>
</comment>
<evidence type="ECO:0000256" key="4">
    <source>
        <dbReference type="ARBA" id="ARBA00022801"/>
    </source>
</evidence>
<keyword evidence="6" id="KW-0904">Protein phosphatase</keyword>
<dbReference type="SUPFAM" id="SSF56784">
    <property type="entry name" value="HAD-like"/>
    <property type="match status" value="1"/>
</dbReference>
<dbReference type="SMART" id="SM00577">
    <property type="entry name" value="CPDc"/>
    <property type="match status" value="1"/>
</dbReference>
<dbReference type="Gene3D" id="3.40.50.1000">
    <property type="entry name" value="HAD superfamily/HAD-like"/>
    <property type="match status" value="1"/>
</dbReference>
<reference evidence="11" key="1">
    <citation type="submission" date="2021-01" db="EMBL/GenBank/DDBJ databases">
        <authorList>
            <person name="Corre E."/>
            <person name="Pelletier E."/>
            <person name="Niang G."/>
            <person name="Scheremetjew M."/>
            <person name="Finn R."/>
            <person name="Kale V."/>
            <person name="Holt S."/>
            <person name="Cochrane G."/>
            <person name="Meng A."/>
            <person name="Brown T."/>
            <person name="Cohen L."/>
        </authorList>
    </citation>
    <scope>NUCLEOTIDE SEQUENCE</scope>
    <source>
        <strain evidence="11">SoJaBio B1-5/56/2</strain>
    </source>
</reference>
<evidence type="ECO:0000256" key="6">
    <source>
        <dbReference type="ARBA" id="ARBA00022912"/>
    </source>
</evidence>
<protein>
    <recommendedName>
        <fullName evidence="2">protein-serine/threonine phosphatase</fullName>
        <ecNumber evidence="2">3.1.3.16</ecNumber>
    </recommendedName>
</protein>
<dbReference type="PANTHER" id="PTHR12210">
    <property type="entry name" value="DULLARD PROTEIN PHOSPHATASE"/>
    <property type="match status" value="1"/>
</dbReference>
<dbReference type="Pfam" id="PF03031">
    <property type="entry name" value="NIF"/>
    <property type="match status" value="1"/>
</dbReference>
<keyword evidence="4" id="KW-0378">Hydrolase</keyword>
<feature type="region of interest" description="Disordered" evidence="9">
    <location>
        <begin position="1"/>
        <end position="21"/>
    </location>
</feature>
<dbReference type="EMBL" id="HBKR01032507">
    <property type="protein sequence ID" value="CAE2329072.1"/>
    <property type="molecule type" value="Transcribed_RNA"/>
</dbReference>
<dbReference type="NCBIfam" id="TIGR02251">
    <property type="entry name" value="HIF-SF_euk"/>
    <property type="match status" value="1"/>
</dbReference>
<evidence type="ECO:0000256" key="5">
    <source>
        <dbReference type="ARBA" id="ARBA00022842"/>
    </source>
</evidence>